<keyword evidence="1" id="KW-0812">Transmembrane</keyword>
<keyword evidence="1" id="KW-0472">Membrane</keyword>
<sequence>MAHHDPIQAEPARRRRRLRWLTGLAATAVLLLVAVAVLTQRFGYTTNVTIPLSYVSDSGQTYSCTYDYRTPDRLPMPAAIAEQMNERDWSGTGQLIYDWAKTHPAEHWTTEEDLPADDPRSTRADASWGLAMDRYVTFPPWLVDGEGGAEYELRWEARPGSDCEDGLR</sequence>
<evidence type="ECO:0000256" key="1">
    <source>
        <dbReference type="SAM" id="Phobius"/>
    </source>
</evidence>
<gene>
    <name evidence="2" type="ORF">F6A08_16000</name>
</gene>
<reference evidence="3" key="1">
    <citation type="submission" date="2019-09" db="EMBL/GenBank/DDBJ databases">
        <title>Whole genome sequencing of Microbacterium maritypicum.</title>
        <authorList>
            <person name="Lenchi N."/>
        </authorList>
    </citation>
    <scope>NUCLEOTIDE SEQUENCE [LARGE SCALE GENOMIC DNA]</scope>
    <source>
        <strain evidence="3">G1</strain>
    </source>
</reference>
<accession>A0ABQ6V6Y7</accession>
<proteinExistence type="predicted"/>
<evidence type="ECO:0000313" key="3">
    <source>
        <dbReference type="Proteomes" id="UP000478836"/>
    </source>
</evidence>
<organism evidence="2 3">
    <name type="scientific">Microbacterium algeriense</name>
    <dbReference type="NCBI Taxonomy" id="2615184"/>
    <lineage>
        <taxon>Bacteria</taxon>
        <taxon>Bacillati</taxon>
        <taxon>Actinomycetota</taxon>
        <taxon>Actinomycetes</taxon>
        <taxon>Micrococcales</taxon>
        <taxon>Microbacteriaceae</taxon>
        <taxon>Microbacterium</taxon>
    </lineage>
</organism>
<comment type="caution">
    <text evidence="2">The sequence shown here is derived from an EMBL/GenBank/DDBJ whole genome shotgun (WGS) entry which is preliminary data.</text>
</comment>
<feature type="transmembrane region" description="Helical" evidence="1">
    <location>
        <begin position="20"/>
        <end position="39"/>
    </location>
</feature>
<evidence type="ECO:0000313" key="2">
    <source>
        <dbReference type="EMBL" id="KAB1862517.1"/>
    </source>
</evidence>
<dbReference type="Proteomes" id="UP000478836">
    <property type="component" value="Unassembled WGS sequence"/>
</dbReference>
<keyword evidence="1" id="KW-1133">Transmembrane helix</keyword>
<dbReference type="EMBL" id="WAAO01000003">
    <property type="protein sequence ID" value="KAB1862517.1"/>
    <property type="molecule type" value="Genomic_DNA"/>
</dbReference>
<protein>
    <submittedName>
        <fullName evidence="2">Uncharacterized protein</fullName>
    </submittedName>
</protein>
<name>A0ABQ6V6Y7_9MICO</name>
<keyword evidence="3" id="KW-1185">Reference proteome</keyword>